<feature type="region of interest" description="Disordered" evidence="1">
    <location>
        <begin position="1"/>
        <end position="62"/>
    </location>
</feature>
<organism evidence="2 3">
    <name type="scientific">Lentinus tigrinus ALCF2SS1-6</name>
    <dbReference type="NCBI Taxonomy" id="1328759"/>
    <lineage>
        <taxon>Eukaryota</taxon>
        <taxon>Fungi</taxon>
        <taxon>Dikarya</taxon>
        <taxon>Basidiomycota</taxon>
        <taxon>Agaricomycotina</taxon>
        <taxon>Agaricomycetes</taxon>
        <taxon>Polyporales</taxon>
        <taxon>Polyporaceae</taxon>
        <taxon>Lentinus</taxon>
    </lineage>
</organism>
<feature type="compositionally biased region" description="Basic and acidic residues" evidence="1">
    <location>
        <begin position="168"/>
        <end position="178"/>
    </location>
</feature>
<feature type="region of interest" description="Disordered" evidence="1">
    <location>
        <begin position="140"/>
        <end position="178"/>
    </location>
</feature>
<keyword evidence="3" id="KW-1185">Reference proteome</keyword>
<accession>A0A5C2RPP3</accession>
<dbReference type="EMBL" id="ML122336">
    <property type="protein sequence ID" value="RPD52889.1"/>
    <property type="molecule type" value="Genomic_DNA"/>
</dbReference>
<feature type="compositionally biased region" description="Low complexity" evidence="1">
    <location>
        <begin position="14"/>
        <end position="26"/>
    </location>
</feature>
<sequence length="178" mass="20113">MHPRSKALVRMRPDSSSDGWTTQSSSRDGGAHTVSASDDEVTFRSISRTRRTPRQQGQKALQVADCWRERELRGGRNRRERDEDVAMFSRAWYRCRACRSDAQGVVEATIPPPTTADRTVLVVTAAVSQRQHESLATRWRVRGAEEASIRNGDAPQETGRRRHAPNSGDRDSETGRRR</sequence>
<protein>
    <submittedName>
        <fullName evidence="2">Uncharacterized protein</fullName>
    </submittedName>
</protein>
<evidence type="ECO:0000313" key="3">
    <source>
        <dbReference type="Proteomes" id="UP000313359"/>
    </source>
</evidence>
<name>A0A5C2RPP3_9APHY</name>
<reference evidence="2" key="1">
    <citation type="journal article" date="2018" name="Genome Biol. Evol.">
        <title>Genomics and development of Lentinus tigrinus, a white-rot wood-decaying mushroom with dimorphic fruiting bodies.</title>
        <authorList>
            <person name="Wu B."/>
            <person name="Xu Z."/>
            <person name="Knudson A."/>
            <person name="Carlson A."/>
            <person name="Chen N."/>
            <person name="Kovaka S."/>
            <person name="LaButti K."/>
            <person name="Lipzen A."/>
            <person name="Pennachio C."/>
            <person name="Riley R."/>
            <person name="Schakwitz W."/>
            <person name="Umezawa K."/>
            <person name="Ohm R.A."/>
            <person name="Grigoriev I.V."/>
            <person name="Nagy L.G."/>
            <person name="Gibbons J."/>
            <person name="Hibbett D."/>
        </authorList>
    </citation>
    <scope>NUCLEOTIDE SEQUENCE [LARGE SCALE GENOMIC DNA]</scope>
    <source>
        <strain evidence="2">ALCF2SS1-6</strain>
    </source>
</reference>
<gene>
    <name evidence="2" type="ORF">L227DRAFT_427190</name>
</gene>
<evidence type="ECO:0000313" key="2">
    <source>
        <dbReference type="EMBL" id="RPD52889.1"/>
    </source>
</evidence>
<dbReference type="AlphaFoldDB" id="A0A5C2RPP3"/>
<evidence type="ECO:0000256" key="1">
    <source>
        <dbReference type="SAM" id="MobiDB-lite"/>
    </source>
</evidence>
<dbReference type="Proteomes" id="UP000313359">
    <property type="component" value="Unassembled WGS sequence"/>
</dbReference>
<proteinExistence type="predicted"/>